<comment type="similarity">
    <text evidence="2 6">Belongs to the MIP/aquaporin (TC 1.A.8) family.</text>
</comment>
<evidence type="ECO:0000256" key="3">
    <source>
        <dbReference type="ARBA" id="ARBA00022692"/>
    </source>
</evidence>
<keyword evidence="8" id="KW-1185">Reference proteome</keyword>
<accession>A0A7E6EQE5</accession>
<dbReference type="PRINTS" id="PR00783">
    <property type="entry name" value="MINTRINSICP"/>
</dbReference>
<reference evidence="9" key="1">
    <citation type="submission" date="2025-08" db="UniProtKB">
        <authorList>
            <consortium name="RefSeq"/>
        </authorList>
    </citation>
    <scope>IDENTIFICATION</scope>
</reference>
<dbReference type="InterPro" id="IPR000425">
    <property type="entry name" value="MIP"/>
</dbReference>
<dbReference type="Pfam" id="PF00230">
    <property type="entry name" value="MIP"/>
    <property type="match status" value="1"/>
</dbReference>
<dbReference type="GO" id="GO:0005886">
    <property type="term" value="C:plasma membrane"/>
    <property type="evidence" value="ECO:0007669"/>
    <property type="project" value="TreeGrafter"/>
</dbReference>
<dbReference type="RefSeq" id="XP_036357548.1">
    <property type="nucleotide sequence ID" value="XM_036501655.1"/>
</dbReference>
<keyword evidence="5 7" id="KW-0472">Membrane</keyword>
<dbReference type="PANTHER" id="PTHR19139:SF199">
    <property type="entry name" value="MIP17260P"/>
    <property type="match status" value="1"/>
</dbReference>
<dbReference type="PANTHER" id="PTHR19139">
    <property type="entry name" value="AQUAPORIN TRANSPORTER"/>
    <property type="match status" value="1"/>
</dbReference>
<evidence type="ECO:0000313" key="8">
    <source>
        <dbReference type="Proteomes" id="UP000515154"/>
    </source>
</evidence>
<comment type="subcellular location">
    <subcellularLocation>
        <location evidence="1">Membrane</location>
        <topology evidence="1">Multi-pass membrane protein</topology>
    </subcellularLocation>
</comment>
<feature type="transmembrane region" description="Helical" evidence="7">
    <location>
        <begin position="114"/>
        <end position="135"/>
    </location>
</feature>
<keyword evidence="3 6" id="KW-0812">Transmembrane</keyword>
<gene>
    <name evidence="9" type="primary">LOC115209487</name>
</gene>
<dbReference type="KEGG" id="osn:115209487"/>
<dbReference type="InterPro" id="IPR023271">
    <property type="entry name" value="Aquaporin-like"/>
</dbReference>
<evidence type="ECO:0000256" key="1">
    <source>
        <dbReference type="ARBA" id="ARBA00004141"/>
    </source>
</evidence>
<dbReference type="Gene3D" id="1.20.1080.10">
    <property type="entry name" value="Glycerol uptake facilitator protein"/>
    <property type="match status" value="1"/>
</dbReference>
<sequence length="242" mass="27244">VQDLLTNLDTTGFSIRHCKIVPETCRQDLGVTQVHRHLTKGQACGIELILTFILIFTIFATIDPNRKELGSKPLAIGLTISMCHLVGYRYTSSSLNPARSLGPAFVTNRWNSHWIYWVGPFGGGITAGLLYEYIFDPSRRRKPPQAPPSVDIEEDNLGELAAMTPKRETSHFYPVNGPRRSGHGFVPAVPIDSGLENQAYSYEGHSRRYMPQRFTTRREPSEEILLNDVVKPTSDNFFNRPV</sequence>
<evidence type="ECO:0000256" key="5">
    <source>
        <dbReference type="ARBA" id="ARBA00023136"/>
    </source>
</evidence>
<dbReference type="GO" id="GO:0015250">
    <property type="term" value="F:water channel activity"/>
    <property type="evidence" value="ECO:0007669"/>
    <property type="project" value="TreeGrafter"/>
</dbReference>
<evidence type="ECO:0000256" key="4">
    <source>
        <dbReference type="ARBA" id="ARBA00022989"/>
    </source>
</evidence>
<dbReference type="SUPFAM" id="SSF81338">
    <property type="entry name" value="Aquaporin-like"/>
    <property type="match status" value="1"/>
</dbReference>
<name>A0A7E6EQE5_9MOLL</name>
<evidence type="ECO:0000313" key="9">
    <source>
        <dbReference type="RefSeq" id="XP_036357548.1"/>
    </source>
</evidence>
<feature type="transmembrane region" description="Helical" evidence="7">
    <location>
        <begin position="45"/>
        <end position="62"/>
    </location>
</feature>
<keyword evidence="4 7" id="KW-1133">Transmembrane helix</keyword>
<dbReference type="InterPro" id="IPR034294">
    <property type="entry name" value="Aquaporin_transptr"/>
</dbReference>
<feature type="non-terminal residue" evidence="9">
    <location>
        <position position="1"/>
    </location>
</feature>
<evidence type="ECO:0000256" key="2">
    <source>
        <dbReference type="ARBA" id="ARBA00006175"/>
    </source>
</evidence>
<proteinExistence type="inferred from homology"/>
<protein>
    <submittedName>
        <fullName evidence="9">Aquaporin-2</fullName>
    </submittedName>
</protein>
<evidence type="ECO:0000256" key="7">
    <source>
        <dbReference type="SAM" id="Phobius"/>
    </source>
</evidence>
<dbReference type="Proteomes" id="UP000515154">
    <property type="component" value="Linkage group LG3"/>
</dbReference>
<evidence type="ECO:0000256" key="6">
    <source>
        <dbReference type="RuleBase" id="RU000477"/>
    </source>
</evidence>
<dbReference type="AlphaFoldDB" id="A0A7E6EQE5"/>
<organism evidence="8 9">
    <name type="scientific">Octopus sinensis</name>
    <name type="common">East Asian common octopus</name>
    <dbReference type="NCBI Taxonomy" id="2607531"/>
    <lineage>
        <taxon>Eukaryota</taxon>
        <taxon>Metazoa</taxon>
        <taxon>Spiralia</taxon>
        <taxon>Lophotrochozoa</taxon>
        <taxon>Mollusca</taxon>
        <taxon>Cephalopoda</taxon>
        <taxon>Coleoidea</taxon>
        <taxon>Octopodiformes</taxon>
        <taxon>Octopoda</taxon>
        <taxon>Incirrata</taxon>
        <taxon>Octopodidae</taxon>
        <taxon>Octopus</taxon>
    </lineage>
</organism>
<keyword evidence="6" id="KW-0813">Transport</keyword>